<evidence type="ECO:0000256" key="1">
    <source>
        <dbReference type="ARBA" id="ARBA00023015"/>
    </source>
</evidence>
<sequence>MNKSLELEQLESQIRDRYDNLSKRLKQVAKYILDNSNSIVFDTVAVIAERADVPPSTLIRFANAFGYSGFNEMKQIFRENLMEETVNYSERAVLFDKIDPDNATQGAPNEILNVFAQANNQALLQLVNQISLEQLESAVELLHSANNIFIIGLKRSFSVASYLNYALHHLDCHSYIIDGLGGMFEEQLNLIKPGDVVVAISFSPYAKETINIMNAVAKSGVKQIAITDSQISPLVGFSDVAFVVKEAQVSGFRSQCATMTLVQTLAISLAFKRKE</sequence>
<dbReference type="InterPro" id="IPR046348">
    <property type="entry name" value="SIS_dom_sf"/>
</dbReference>
<dbReference type="SUPFAM" id="SSF53697">
    <property type="entry name" value="SIS domain"/>
    <property type="match status" value="1"/>
</dbReference>
<proteinExistence type="predicted"/>
<name>A0A4R3Y3F5_9PAST</name>
<organism evidence="6 8">
    <name type="scientific">Testudinibacter aquarius</name>
    <dbReference type="NCBI Taxonomy" id="1524974"/>
    <lineage>
        <taxon>Bacteria</taxon>
        <taxon>Pseudomonadati</taxon>
        <taxon>Pseudomonadota</taxon>
        <taxon>Gammaproteobacteria</taxon>
        <taxon>Pasteurellales</taxon>
        <taxon>Pasteurellaceae</taxon>
        <taxon>Testudinibacter</taxon>
    </lineage>
</organism>
<dbReference type="Pfam" id="PF01380">
    <property type="entry name" value="SIS"/>
    <property type="match status" value="1"/>
</dbReference>
<feature type="domain" description="HTH rpiR-type" evidence="4">
    <location>
        <begin position="8"/>
        <end position="84"/>
    </location>
</feature>
<dbReference type="EMBL" id="SMCP01000011">
    <property type="protein sequence ID" value="TCV84633.1"/>
    <property type="molecule type" value="Genomic_DNA"/>
</dbReference>
<keyword evidence="2" id="KW-0238">DNA-binding</keyword>
<dbReference type="GO" id="GO:0097367">
    <property type="term" value="F:carbohydrate derivative binding"/>
    <property type="evidence" value="ECO:0007669"/>
    <property type="project" value="InterPro"/>
</dbReference>
<keyword evidence="1" id="KW-0805">Transcription regulation</keyword>
<dbReference type="SUPFAM" id="SSF46689">
    <property type="entry name" value="Homeodomain-like"/>
    <property type="match status" value="1"/>
</dbReference>
<dbReference type="Gene3D" id="1.10.10.10">
    <property type="entry name" value="Winged helix-like DNA-binding domain superfamily/Winged helix DNA-binding domain"/>
    <property type="match status" value="1"/>
</dbReference>
<dbReference type="PROSITE" id="PS51464">
    <property type="entry name" value="SIS"/>
    <property type="match status" value="1"/>
</dbReference>
<dbReference type="GO" id="GO:0003700">
    <property type="term" value="F:DNA-binding transcription factor activity"/>
    <property type="evidence" value="ECO:0007669"/>
    <property type="project" value="InterPro"/>
</dbReference>
<evidence type="ECO:0000313" key="7">
    <source>
        <dbReference type="EMBL" id="TNG92957.1"/>
    </source>
</evidence>
<evidence type="ECO:0000256" key="3">
    <source>
        <dbReference type="ARBA" id="ARBA00023163"/>
    </source>
</evidence>
<reference evidence="6 8" key="1">
    <citation type="submission" date="2019-03" db="EMBL/GenBank/DDBJ databases">
        <title>Genomic Encyclopedia of Type Strains, Phase IV (KMG-IV): sequencing the most valuable type-strain genomes for metagenomic binning, comparative biology and taxonomic classification.</title>
        <authorList>
            <person name="Goeker M."/>
        </authorList>
    </citation>
    <scope>NUCLEOTIDE SEQUENCE [LARGE SCALE GENOMIC DNA]</scope>
    <source>
        <strain evidence="6 8">DSM 28140</strain>
    </source>
</reference>
<evidence type="ECO:0000259" key="4">
    <source>
        <dbReference type="PROSITE" id="PS51071"/>
    </source>
</evidence>
<dbReference type="Gene3D" id="3.40.50.10490">
    <property type="entry name" value="Glucose-6-phosphate isomerase like protein, domain 1"/>
    <property type="match status" value="1"/>
</dbReference>
<dbReference type="GO" id="GO:1901135">
    <property type="term" value="P:carbohydrate derivative metabolic process"/>
    <property type="evidence" value="ECO:0007669"/>
    <property type="project" value="InterPro"/>
</dbReference>
<dbReference type="InterPro" id="IPR036388">
    <property type="entry name" value="WH-like_DNA-bd_sf"/>
</dbReference>
<dbReference type="InterPro" id="IPR009057">
    <property type="entry name" value="Homeodomain-like_sf"/>
</dbReference>
<dbReference type="InterPro" id="IPR035472">
    <property type="entry name" value="RpiR-like_SIS"/>
</dbReference>
<dbReference type="CDD" id="cd05013">
    <property type="entry name" value="SIS_RpiR"/>
    <property type="match status" value="1"/>
</dbReference>
<comment type="caution">
    <text evidence="6">The sequence shown here is derived from an EMBL/GenBank/DDBJ whole genome shotgun (WGS) entry which is preliminary data.</text>
</comment>
<dbReference type="PROSITE" id="PS51071">
    <property type="entry name" value="HTH_RPIR"/>
    <property type="match status" value="1"/>
</dbReference>
<evidence type="ECO:0000313" key="8">
    <source>
        <dbReference type="Proteomes" id="UP000294619"/>
    </source>
</evidence>
<dbReference type="Proteomes" id="UP000294619">
    <property type="component" value="Unassembled WGS sequence"/>
</dbReference>
<dbReference type="PANTHER" id="PTHR30514">
    <property type="entry name" value="GLUCOKINASE"/>
    <property type="match status" value="1"/>
</dbReference>
<dbReference type="EMBL" id="VDGV01000016">
    <property type="protein sequence ID" value="TNG92957.1"/>
    <property type="molecule type" value="Genomic_DNA"/>
</dbReference>
<dbReference type="InterPro" id="IPR047640">
    <property type="entry name" value="RpiR-like"/>
</dbReference>
<reference evidence="7 9" key="2">
    <citation type="submission" date="2019-05" db="EMBL/GenBank/DDBJ databases">
        <title>Pasteurellaceae isolates from reptiles.</title>
        <authorList>
            <person name="Bojesen A.M."/>
            <person name="Lund E."/>
        </authorList>
    </citation>
    <scope>NUCLEOTIDE SEQUENCE [LARGE SCALE GENOMIC DNA]</scope>
    <source>
        <strain evidence="7 9">ELNT2x</strain>
    </source>
</reference>
<dbReference type="PANTHER" id="PTHR30514:SF20">
    <property type="entry name" value="TRANSCRIPTIONAL REGULATOR"/>
    <property type="match status" value="1"/>
</dbReference>
<accession>A0A4R3Y3F5</accession>
<dbReference type="InterPro" id="IPR000281">
    <property type="entry name" value="HTH_RpiR"/>
</dbReference>
<keyword evidence="3" id="KW-0804">Transcription</keyword>
<dbReference type="RefSeq" id="WP_132967861.1">
    <property type="nucleotide sequence ID" value="NZ_LEKL01000018.1"/>
</dbReference>
<evidence type="ECO:0000256" key="2">
    <source>
        <dbReference type="ARBA" id="ARBA00023125"/>
    </source>
</evidence>
<dbReference type="AlphaFoldDB" id="A0A4R3Y3F5"/>
<evidence type="ECO:0000313" key="6">
    <source>
        <dbReference type="EMBL" id="TCV84633.1"/>
    </source>
</evidence>
<dbReference type="InterPro" id="IPR001347">
    <property type="entry name" value="SIS_dom"/>
</dbReference>
<evidence type="ECO:0000259" key="5">
    <source>
        <dbReference type="PROSITE" id="PS51464"/>
    </source>
</evidence>
<keyword evidence="9" id="KW-1185">Reference proteome</keyword>
<feature type="domain" description="SIS" evidence="5">
    <location>
        <begin position="138"/>
        <end position="275"/>
    </location>
</feature>
<dbReference type="Pfam" id="PF01418">
    <property type="entry name" value="HTH_6"/>
    <property type="match status" value="1"/>
</dbReference>
<protein>
    <submittedName>
        <fullName evidence="6 7">RpiR family transcriptional regulator</fullName>
    </submittedName>
</protein>
<dbReference type="GO" id="GO:0003677">
    <property type="term" value="F:DNA binding"/>
    <property type="evidence" value="ECO:0007669"/>
    <property type="project" value="UniProtKB-KW"/>
</dbReference>
<gene>
    <name evidence="6" type="ORF">EDC16_11145</name>
    <name evidence="7" type="ORF">FHQ21_02870</name>
</gene>
<evidence type="ECO:0000313" key="9">
    <source>
        <dbReference type="Proteomes" id="UP000305526"/>
    </source>
</evidence>
<dbReference type="Proteomes" id="UP000305526">
    <property type="component" value="Unassembled WGS sequence"/>
</dbReference>